<reference evidence="3" key="1">
    <citation type="submission" date="2021-01" db="EMBL/GenBank/DDBJ databases">
        <authorList>
            <person name="Corre E."/>
            <person name="Pelletier E."/>
            <person name="Niang G."/>
            <person name="Scheremetjew M."/>
            <person name="Finn R."/>
            <person name="Kale V."/>
            <person name="Holt S."/>
            <person name="Cochrane G."/>
            <person name="Meng A."/>
            <person name="Brown T."/>
            <person name="Cohen L."/>
        </authorList>
    </citation>
    <scope>NUCLEOTIDE SEQUENCE</scope>
    <source>
        <strain evidence="3">CCAP979/52</strain>
    </source>
</reference>
<keyword evidence="2" id="KW-0472">Membrane</keyword>
<evidence type="ECO:0000256" key="2">
    <source>
        <dbReference type="SAM" id="Phobius"/>
    </source>
</evidence>
<evidence type="ECO:0000313" key="3">
    <source>
        <dbReference type="EMBL" id="CAD8661279.1"/>
    </source>
</evidence>
<organism evidence="3">
    <name type="scientific">Cryptomonas curvata</name>
    <dbReference type="NCBI Taxonomy" id="233186"/>
    <lineage>
        <taxon>Eukaryota</taxon>
        <taxon>Cryptophyceae</taxon>
        <taxon>Cryptomonadales</taxon>
        <taxon>Cryptomonadaceae</taxon>
        <taxon>Cryptomonas</taxon>
    </lineage>
</organism>
<feature type="region of interest" description="Disordered" evidence="1">
    <location>
        <begin position="113"/>
        <end position="132"/>
    </location>
</feature>
<dbReference type="EMBL" id="HBEZ01058766">
    <property type="protein sequence ID" value="CAD8661279.1"/>
    <property type="molecule type" value="Transcribed_RNA"/>
</dbReference>
<protein>
    <submittedName>
        <fullName evidence="3">Uncharacterized protein</fullName>
    </submittedName>
</protein>
<sequence length="174" mass="18974">MMIPCACQSCLHLSPTNSDSSHFSRQLSYTNLNVTEQDILSLSSAPCSSSVAETPSDFCSASASDNGRSSHRDIQADSLVLCDRDSINSVNTVCSLASEKCIQEADGLKRSARKSSSISRSARRQRRYNDRVPAEQNTACQLSLALDLLPWIVSVLWMMMTITTWLADSSNSAT</sequence>
<evidence type="ECO:0000256" key="1">
    <source>
        <dbReference type="SAM" id="MobiDB-lite"/>
    </source>
</evidence>
<proteinExistence type="predicted"/>
<accession>A0A7S0N831</accession>
<keyword evidence="2" id="KW-1133">Transmembrane helix</keyword>
<keyword evidence="2" id="KW-0812">Transmembrane</keyword>
<dbReference type="AlphaFoldDB" id="A0A7S0N831"/>
<feature type="transmembrane region" description="Helical" evidence="2">
    <location>
        <begin position="148"/>
        <end position="167"/>
    </location>
</feature>
<name>A0A7S0N831_9CRYP</name>
<gene>
    <name evidence="3" type="ORF">CCUR1050_LOCUS32217</name>
</gene>